<dbReference type="SUPFAM" id="SSF52266">
    <property type="entry name" value="SGNH hydrolase"/>
    <property type="match status" value="1"/>
</dbReference>
<comment type="similarity">
    <text evidence="2">Belongs to the 'GDSL' lipolytic enzyme family.</text>
</comment>
<keyword evidence="7" id="KW-0443">Lipid metabolism</keyword>
<dbReference type="KEGG" id="mnt:21398690"/>
<dbReference type="Gene3D" id="3.40.50.1110">
    <property type="entry name" value="SGNH hydrolase"/>
    <property type="match status" value="1"/>
</dbReference>
<dbReference type="GO" id="GO:0016788">
    <property type="term" value="F:hydrolase activity, acting on ester bonds"/>
    <property type="evidence" value="ECO:0007669"/>
    <property type="project" value="InterPro"/>
</dbReference>
<keyword evidence="5" id="KW-0378">Hydrolase</keyword>
<dbReference type="PANTHER" id="PTHR45650:SF75">
    <property type="entry name" value="GDSL-LIKE LIPASE_ACYLHYDROLASE"/>
    <property type="match status" value="1"/>
</dbReference>
<evidence type="ECO:0000313" key="10">
    <source>
        <dbReference type="Proteomes" id="UP000030645"/>
    </source>
</evidence>
<feature type="chain" id="PRO_5005717733" evidence="8">
    <location>
        <begin position="29"/>
        <end position="363"/>
    </location>
</feature>
<dbReference type="InterPro" id="IPR051238">
    <property type="entry name" value="GDSL_esterase/lipase"/>
</dbReference>
<gene>
    <name evidence="9" type="ORF">L484_015603</name>
</gene>
<feature type="signal peptide" evidence="8">
    <location>
        <begin position="1"/>
        <end position="28"/>
    </location>
</feature>
<dbReference type="InterPro" id="IPR035669">
    <property type="entry name" value="SGNH_plant_lipase-like"/>
</dbReference>
<sequence>MAGQTKVLVVLFAMSLVAYILQINGVNGDPQVPCFFIFGDSLVDNGNNNPLLTEAKVNYKPYGIDFGGTPTGRFNNGRTQADILGQLLGFDDFIPPYTTARGNVILKGVNYASGAAGIRDETGYQLGDIIPLNEQLRNHQITVLRITAMLRNRTAAQKYLNKCLYYVGMGNNDYLNNYFLPQFYTTALIYTPQQYAQQLIDQYRKQITRLYNLGARKVAIFGVGVIGCIPYAISTFGTNGSACVDRFNEAAQIFNTMLISLVDELNSRYTYAKFIYVNSFGIGSGDPTSVGFTVLNVGCCPVNNIGQCIPFLTPCQNRTTYVFWDSFHPTEAVNLLTASRSYTAFLPSDTYPIDIKRLAQLQL</sequence>
<reference evidence="10" key="1">
    <citation type="submission" date="2013-01" db="EMBL/GenBank/DDBJ databases">
        <title>Draft Genome Sequence of a Mulberry Tree, Morus notabilis C.K. Schneid.</title>
        <authorList>
            <person name="He N."/>
            <person name="Zhao S."/>
        </authorList>
    </citation>
    <scope>NUCLEOTIDE SEQUENCE</scope>
</reference>
<dbReference type="EMBL" id="KE344357">
    <property type="protein sequence ID" value="EXB58270.1"/>
    <property type="molecule type" value="Genomic_DNA"/>
</dbReference>
<dbReference type="Proteomes" id="UP000030645">
    <property type="component" value="Unassembled WGS sequence"/>
</dbReference>
<keyword evidence="4 8" id="KW-0732">Signal</keyword>
<dbReference type="GO" id="GO:0005576">
    <property type="term" value="C:extracellular region"/>
    <property type="evidence" value="ECO:0007669"/>
    <property type="project" value="UniProtKB-SubCell"/>
</dbReference>
<dbReference type="InterPro" id="IPR001087">
    <property type="entry name" value="GDSL"/>
</dbReference>
<dbReference type="eggNOG" id="ENOG502SIKN">
    <property type="taxonomic scope" value="Eukaryota"/>
</dbReference>
<dbReference type="PANTHER" id="PTHR45650">
    <property type="entry name" value="GDSL-LIKE LIPASE/ACYLHYDROLASE-RELATED"/>
    <property type="match status" value="1"/>
</dbReference>
<dbReference type="AlphaFoldDB" id="W9QY06"/>
<evidence type="ECO:0000256" key="6">
    <source>
        <dbReference type="ARBA" id="ARBA00022963"/>
    </source>
</evidence>
<proteinExistence type="inferred from homology"/>
<accession>W9QY06</accession>
<evidence type="ECO:0000256" key="3">
    <source>
        <dbReference type="ARBA" id="ARBA00022525"/>
    </source>
</evidence>
<dbReference type="CDD" id="cd01837">
    <property type="entry name" value="SGNH_plant_lipase_like"/>
    <property type="match status" value="1"/>
</dbReference>
<evidence type="ECO:0000256" key="2">
    <source>
        <dbReference type="ARBA" id="ARBA00008668"/>
    </source>
</evidence>
<evidence type="ECO:0000256" key="8">
    <source>
        <dbReference type="SAM" id="SignalP"/>
    </source>
</evidence>
<evidence type="ECO:0000256" key="5">
    <source>
        <dbReference type="ARBA" id="ARBA00022801"/>
    </source>
</evidence>
<dbReference type="GO" id="GO:0016042">
    <property type="term" value="P:lipid catabolic process"/>
    <property type="evidence" value="ECO:0007669"/>
    <property type="project" value="UniProtKB-KW"/>
</dbReference>
<organism evidence="9 10">
    <name type="scientific">Morus notabilis</name>
    <dbReference type="NCBI Taxonomy" id="981085"/>
    <lineage>
        <taxon>Eukaryota</taxon>
        <taxon>Viridiplantae</taxon>
        <taxon>Streptophyta</taxon>
        <taxon>Embryophyta</taxon>
        <taxon>Tracheophyta</taxon>
        <taxon>Spermatophyta</taxon>
        <taxon>Magnoliopsida</taxon>
        <taxon>eudicotyledons</taxon>
        <taxon>Gunneridae</taxon>
        <taxon>Pentapetalae</taxon>
        <taxon>rosids</taxon>
        <taxon>fabids</taxon>
        <taxon>Rosales</taxon>
        <taxon>Moraceae</taxon>
        <taxon>Moreae</taxon>
        <taxon>Morus</taxon>
    </lineage>
</organism>
<dbReference type="InterPro" id="IPR036514">
    <property type="entry name" value="SGNH_hydro_sf"/>
</dbReference>
<keyword evidence="10" id="KW-1185">Reference proteome</keyword>
<comment type="subcellular location">
    <subcellularLocation>
        <location evidence="1">Secreted</location>
    </subcellularLocation>
</comment>
<name>W9QY06_9ROSA</name>
<dbReference type="Pfam" id="PF00657">
    <property type="entry name" value="Lipase_GDSL"/>
    <property type="match status" value="1"/>
</dbReference>
<keyword evidence="6" id="KW-0442">Lipid degradation</keyword>
<dbReference type="OrthoDB" id="1683520at2759"/>
<evidence type="ECO:0000256" key="1">
    <source>
        <dbReference type="ARBA" id="ARBA00004613"/>
    </source>
</evidence>
<evidence type="ECO:0000313" key="9">
    <source>
        <dbReference type="EMBL" id="EXB58270.1"/>
    </source>
</evidence>
<evidence type="ECO:0000256" key="7">
    <source>
        <dbReference type="ARBA" id="ARBA00023098"/>
    </source>
</evidence>
<keyword evidence="3" id="KW-0964">Secreted</keyword>
<evidence type="ECO:0000256" key="4">
    <source>
        <dbReference type="ARBA" id="ARBA00022729"/>
    </source>
</evidence>
<protein>
    <submittedName>
        <fullName evidence="9">GDSL esterase/lipase</fullName>
    </submittedName>
</protein>